<proteinExistence type="predicted"/>
<dbReference type="AlphaFoldDB" id="A0A7G9YQI2"/>
<name>A0A7G9YQI2_9EURY</name>
<gene>
    <name evidence="1" type="ORF">AHGKLJGF_00001</name>
</gene>
<protein>
    <submittedName>
        <fullName evidence="1">Uncharacterized protein</fullName>
    </submittedName>
</protein>
<sequence length="430" mass="48915">MESSITVPTTFDPRFERSAELIAYLTKGIAYRDNGDIRVAGKSELNKIIAEKYEQKDFIGANEILEATRNISTEWTPFKLAERVSKSVRLSMSAYLKVIKYASQNKLSLSDSIRKILSAPMKKQLDIITGSSAVVNERIEPLYRLLDSWSTAKQQKKVMTMRSGRETDLEEYRDYSSHGLDCNRCFGDRIYDLLKKPVEYQFYMECEGTIPKEMIDRYVPYLSVDDVPVVNHISFNDEKGETTLGISATVIFGFEFEDYETFETEIIADFGAEAMEKFYNERGIGKGGAYGGLGAHFTFGYDFSGIISVDAANKVYFENIDINEHNRAILEAWIFKKITGKDYEDPNIHVDQVKDAIEQGDYDMAAKINEVLAMDQTYMEISSWFYDILFDSTKSKVVTFIIPPVLLGLLELAKGGRRVSDLVDEYLEVA</sequence>
<reference evidence="1" key="1">
    <citation type="submission" date="2020-06" db="EMBL/GenBank/DDBJ databases">
        <title>Unique genomic features of the anaerobic methanotrophic archaea.</title>
        <authorList>
            <person name="Chadwick G.L."/>
            <person name="Skennerton C.T."/>
            <person name="Laso-Perez R."/>
            <person name="Leu A.O."/>
            <person name="Speth D.R."/>
            <person name="Yu H."/>
            <person name="Morgan-Lang C."/>
            <person name="Hatzenpichler R."/>
            <person name="Goudeau D."/>
            <person name="Malmstrom R."/>
            <person name="Brazelton W.J."/>
            <person name="Woyke T."/>
            <person name="Hallam S.J."/>
            <person name="Tyson G.W."/>
            <person name="Wegener G."/>
            <person name="Boetius A."/>
            <person name="Orphan V."/>
        </authorList>
    </citation>
    <scope>NUCLEOTIDE SEQUENCE</scope>
</reference>
<accession>A0A7G9YQI2</accession>
<dbReference type="EMBL" id="MT631418">
    <property type="protein sequence ID" value="QNO50266.1"/>
    <property type="molecule type" value="Genomic_DNA"/>
</dbReference>
<organism evidence="1">
    <name type="scientific">Candidatus Methanogaster sp. ANME-2c ERB4</name>
    <dbReference type="NCBI Taxonomy" id="2759911"/>
    <lineage>
        <taxon>Archaea</taxon>
        <taxon>Methanobacteriati</taxon>
        <taxon>Methanobacteriota</taxon>
        <taxon>Stenosarchaea group</taxon>
        <taxon>Methanomicrobia</taxon>
        <taxon>Methanosarcinales</taxon>
        <taxon>ANME-2 cluster</taxon>
        <taxon>Candidatus Methanogasteraceae</taxon>
        <taxon>Candidatus Methanogaster</taxon>
    </lineage>
</organism>
<evidence type="ECO:0000313" key="1">
    <source>
        <dbReference type="EMBL" id="QNO50266.1"/>
    </source>
</evidence>